<feature type="region of interest" description="Disordered" evidence="1">
    <location>
        <begin position="71"/>
        <end position="98"/>
    </location>
</feature>
<dbReference type="Proteomes" id="UP001140094">
    <property type="component" value="Unassembled WGS sequence"/>
</dbReference>
<feature type="region of interest" description="Disordered" evidence="1">
    <location>
        <begin position="114"/>
        <end position="137"/>
    </location>
</feature>
<evidence type="ECO:0000313" key="3">
    <source>
        <dbReference type="Proteomes" id="UP001140094"/>
    </source>
</evidence>
<feature type="compositionally biased region" description="Polar residues" evidence="1">
    <location>
        <begin position="407"/>
        <end position="447"/>
    </location>
</feature>
<feature type="compositionally biased region" description="Polar residues" evidence="1">
    <location>
        <begin position="178"/>
        <end position="188"/>
    </location>
</feature>
<feature type="compositionally biased region" description="Polar residues" evidence="1">
    <location>
        <begin position="603"/>
        <end position="613"/>
    </location>
</feature>
<gene>
    <name evidence="2" type="ORF">H4R20_002942</name>
</gene>
<keyword evidence="3" id="KW-1185">Reference proteome</keyword>
<proteinExistence type="predicted"/>
<feature type="compositionally biased region" description="Low complexity" evidence="1">
    <location>
        <begin position="158"/>
        <end position="169"/>
    </location>
</feature>
<feature type="compositionally biased region" description="Polar residues" evidence="1">
    <location>
        <begin position="641"/>
        <end position="655"/>
    </location>
</feature>
<reference evidence="2" key="1">
    <citation type="submission" date="2022-07" db="EMBL/GenBank/DDBJ databases">
        <title>Phylogenomic reconstructions and comparative analyses of Kickxellomycotina fungi.</title>
        <authorList>
            <person name="Reynolds N.K."/>
            <person name="Stajich J.E."/>
            <person name="Barry K."/>
            <person name="Grigoriev I.V."/>
            <person name="Crous P."/>
            <person name="Smith M.E."/>
        </authorList>
    </citation>
    <scope>NUCLEOTIDE SEQUENCE</scope>
    <source>
        <strain evidence="2">NRRL 1565</strain>
    </source>
</reference>
<feature type="compositionally biased region" description="Low complexity" evidence="1">
    <location>
        <begin position="283"/>
        <end position="293"/>
    </location>
</feature>
<feature type="compositionally biased region" description="Low complexity" evidence="1">
    <location>
        <begin position="196"/>
        <end position="210"/>
    </location>
</feature>
<feature type="region of interest" description="Disordered" evidence="1">
    <location>
        <begin position="548"/>
        <end position="668"/>
    </location>
</feature>
<name>A0A9W8HUK9_9FUNG</name>
<accession>A0A9W8HUK9</accession>
<dbReference type="OrthoDB" id="5599876at2759"/>
<feature type="compositionally biased region" description="Polar residues" evidence="1">
    <location>
        <begin position="71"/>
        <end position="81"/>
    </location>
</feature>
<evidence type="ECO:0000256" key="1">
    <source>
        <dbReference type="SAM" id="MobiDB-lite"/>
    </source>
</evidence>
<feature type="region of interest" description="Disordered" evidence="1">
    <location>
        <begin position="283"/>
        <end position="515"/>
    </location>
</feature>
<evidence type="ECO:0000313" key="2">
    <source>
        <dbReference type="EMBL" id="KAJ2803315.1"/>
    </source>
</evidence>
<feature type="region of interest" description="Disordered" evidence="1">
    <location>
        <begin position="152"/>
        <end position="210"/>
    </location>
</feature>
<feature type="non-terminal residue" evidence="2">
    <location>
        <position position="1"/>
    </location>
</feature>
<feature type="compositionally biased region" description="Low complexity" evidence="1">
    <location>
        <begin position="354"/>
        <end position="367"/>
    </location>
</feature>
<comment type="caution">
    <text evidence="2">The sequence shown here is derived from an EMBL/GenBank/DDBJ whole genome shotgun (WGS) entry which is preliminary data.</text>
</comment>
<dbReference type="EMBL" id="JANBUO010000541">
    <property type="protein sequence ID" value="KAJ2803315.1"/>
    <property type="molecule type" value="Genomic_DNA"/>
</dbReference>
<feature type="compositionally biased region" description="Low complexity" evidence="1">
    <location>
        <begin position="82"/>
        <end position="98"/>
    </location>
</feature>
<dbReference type="AlphaFoldDB" id="A0A9W8HUK9"/>
<feature type="compositionally biased region" description="Polar residues" evidence="1">
    <location>
        <begin position="460"/>
        <end position="480"/>
    </location>
</feature>
<organism evidence="2 3">
    <name type="scientific">Coemansia guatemalensis</name>
    <dbReference type="NCBI Taxonomy" id="2761395"/>
    <lineage>
        <taxon>Eukaryota</taxon>
        <taxon>Fungi</taxon>
        <taxon>Fungi incertae sedis</taxon>
        <taxon>Zoopagomycota</taxon>
        <taxon>Kickxellomycotina</taxon>
        <taxon>Kickxellomycetes</taxon>
        <taxon>Kickxellales</taxon>
        <taxon>Kickxellaceae</taxon>
        <taxon>Coemansia</taxon>
    </lineage>
</organism>
<sequence>WGHALASPVSAPPLHANGGFHNAQGAPHPNGGFHTATATTDAHAGINEIPPPQSIAAHPVRLASIPQSTKNAYLSDSSGDNASDVSSLGGSDSTSSSASVDTFYGAASTAAMASTTEARTAPGFASSPAGGDMPRSALQRTTSISRRIDALQAAGNDSSSESSAKSQSSSKRRVRFQETVSVVFNTRHSTAEDDGNYPSDSDNDSSNASVDMPAALNHAKAPDANGCSTTSASVTASSAFAADDAFDDAGALGHSRYQIPASVAVQIGTLLWPDVGAISAAASSSHQASGASSRNGSPDDAKRRRQRPKHRVETQPLRDREAERELQLRKGLAARNHETAVEPVEPVEPRSSADTDTVTATQATAEPPAEPESVEEAQAADPMTEARRALLGHYHVPNPMLPVGNSIPRSTTTALPRTSSVKVVRAQSLSRPQNRYSASAGATQAKNDSWRGLRGPRRGQSVSSTQHGQSNADKSNTDQGNADRAADHKPAAPAAKESHTRLVSRTAPTQDIGRRDSHEFDFTNVLESFSTSSFELFEGKQGGVHIRYSDRESSRKPPNASSELLADNAADNSDGDDIPLSAIVRSRSEPAQNHSRRPGANSLAASAASTRQNKLQERMLVRSSGSFRNRSEDSRPVPAATRSTSMDVAHQQTSDTSKRRFSRWGNIF</sequence>
<feature type="compositionally biased region" description="Basic and acidic residues" evidence="1">
    <location>
        <begin position="484"/>
        <end position="500"/>
    </location>
</feature>
<feature type="region of interest" description="Disordered" evidence="1">
    <location>
        <begin position="1"/>
        <end position="39"/>
    </location>
</feature>
<protein>
    <submittedName>
        <fullName evidence="2">Uncharacterized protein</fullName>
    </submittedName>
</protein>
<feature type="compositionally biased region" description="Basic and acidic residues" evidence="1">
    <location>
        <begin position="311"/>
        <end position="328"/>
    </location>
</feature>